<dbReference type="Proteomes" id="UP001552299">
    <property type="component" value="Unassembled WGS sequence"/>
</dbReference>
<protein>
    <submittedName>
        <fullName evidence="2">Uncharacterized protein</fullName>
    </submittedName>
</protein>
<comment type="caution">
    <text evidence="2">The sequence shown here is derived from an EMBL/GenBank/DDBJ whole genome shotgun (WGS) entry which is preliminary data.</text>
</comment>
<organism evidence="2 3">
    <name type="scientific">Dendrobium thyrsiflorum</name>
    <name type="common">Pinecone-like raceme dendrobium</name>
    <name type="synonym">Orchid</name>
    <dbReference type="NCBI Taxonomy" id="117978"/>
    <lineage>
        <taxon>Eukaryota</taxon>
        <taxon>Viridiplantae</taxon>
        <taxon>Streptophyta</taxon>
        <taxon>Embryophyta</taxon>
        <taxon>Tracheophyta</taxon>
        <taxon>Spermatophyta</taxon>
        <taxon>Magnoliopsida</taxon>
        <taxon>Liliopsida</taxon>
        <taxon>Asparagales</taxon>
        <taxon>Orchidaceae</taxon>
        <taxon>Epidendroideae</taxon>
        <taxon>Malaxideae</taxon>
        <taxon>Dendrobiinae</taxon>
        <taxon>Dendrobium</taxon>
    </lineage>
</organism>
<dbReference type="EMBL" id="JANQDX010000015">
    <property type="protein sequence ID" value="KAL0911197.1"/>
    <property type="molecule type" value="Genomic_DNA"/>
</dbReference>
<feature type="compositionally biased region" description="Basic and acidic residues" evidence="1">
    <location>
        <begin position="170"/>
        <end position="194"/>
    </location>
</feature>
<proteinExistence type="predicted"/>
<evidence type="ECO:0000256" key="1">
    <source>
        <dbReference type="SAM" id="MobiDB-lite"/>
    </source>
</evidence>
<evidence type="ECO:0000313" key="2">
    <source>
        <dbReference type="EMBL" id="KAL0911197.1"/>
    </source>
</evidence>
<sequence>MPSSQTIMHIPYVEDDKDRHSAPPMHDVDHRRRPEIDTRRSSVKCVDRTDYRKPTATTQREDTGTENKSREGQQAAEQPREGHQAASQQTPKSTMGRPTAATQRTPKSATGRPTAATQRTPKSATGRPTAAGQRSPGSRPSHGKAKAAPWEDQGSSHGKANNSKPQEGQPAREQRPSSQHKERWEEFHNIESPH</sequence>
<gene>
    <name evidence="2" type="ORF">M5K25_019319</name>
</gene>
<feature type="region of interest" description="Disordered" evidence="1">
    <location>
        <begin position="1"/>
        <end position="194"/>
    </location>
</feature>
<evidence type="ECO:0000313" key="3">
    <source>
        <dbReference type="Proteomes" id="UP001552299"/>
    </source>
</evidence>
<keyword evidence="3" id="KW-1185">Reference proteome</keyword>
<feature type="compositionally biased region" description="Polar residues" evidence="1">
    <location>
        <begin position="153"/>
        <end position="166"/>
    </location>
</feature>
<feature type="compositionally biased region" description="Basic and acidic residues" evidence="1">
    <location>
        <begin position="12"/>
        <end position="71"/>
    </location>
</feature>
<reference evidence="2 3" key="1">
    <citation type="journal article" date="2024" name="Plant Biotechnol. J.">
        <title>Dendrobium thyrsiflorum genome and its molecular insights into genes involved in important horticultural traits.</title>
        <authorList>
            <person name="Chen B."/>
            <person name="Wang J.Y."/>
            <person name="Zheng P.J."/>
            <person name="Li K.L."/>
            <person name="Liang Y.M."/>
            <person name="Chen X.F."/>
            <person name="Zhang C."/>
            <person name="Zhao X."/>
            <person name="He X."/>
            <person name="Zhang G.Q."/>
            <person name="Liu Z.J."/>
            <person name="Xu Q."/>
        </authorList>
    </citation>
    <scope>NUCLEOTIDE SEQUENCE [LARGE SCALE GENOMIC DNA]</scope>
    <source>
        <strain evidence="2">GZMU011</strain>
    </source>
</reference>
<accession>A0ABD0ULJ2</accession>
<name>A0ABD0ULJ2_DENTH</name>
<dbReference type="AlphaFoldDB" id="A0ABD0ULJ2"/>